<evidence type="ECO:0000256" key="1">
    <source>
        <dbReference type="ARBA" id="ARBA00001947"/>
    </source>
</evidence>
<comment type="caution">
    <text evidence="10">The sequence shown here is derived from an EMBL/GenBank/DDBJ whole genome shotgun (WGS) entry which is preliminary data.</text>
</comment>
<dbReference type="GO" id="GO:0046872">
    <property type="term" value="F:metal ion binding"/>
    <property type="evidence" value="ECO:0007669"/>
    <property type="project" value="UniProtKB-KW"/>
</dbReference>
<dbReference type="CDD" id="cd08662">
    <property type="entry name" value="M13"/>
    <property type="match status" value="1"/>
</dbReference>
<dbReference type="InterPro" id="IPR018497">
    <property type="entry name" value="Peptidase_M13_C"/>
</dbReference>
<dbReference type="Proteomes" id="UP001196413">
    <property type="component" value="Unassembled WGS sequence"/>
</dbReference>
<keyword evidence="3" id="KW-0645">Protease</keyword>
<dbReference type="PRINTS" id="PR00786">
    <property type="entry name" value="NEPRILYSIN"/>
</dbReference>
<proteinExistence type="inferred from homology"/>
<evidence type="ECO:0000256" key="3">
    <source>
        <dbReference type="ARBA" id="ARBA00022670"/>
    </source>
</evidence>
<protein>
    <recommendedName>
        <fullName evidence="12">Peptidase M13 C-terminal domain-containing protein</fullName>
    </recommendedName>
</protein>
<dbReference type="EMBL" id="JAHQIW010003360">
    <property type="protein sequence ID" value="KAJ1358329.1"/>
    <property type="molecule type" value="Genomic_DNA"/>
</dbReference>
<dbReference type="InterPro" id="IPR024079">
    <property type="entry name" value="MetalloPept_cat_dom_sf"/>
</dbReference>
<evidence type="ECO:0000256" key="6">
    <source>
        <dbReference type="ARBA" id="ARBA00022833"/>
    </source>
</evidence>
<dbReference type="GO" id="GO:0005886">
    <property type="term" value="C:plasma membrane"/>
    <property type="evidence" value="ECO:0007669"/>
    <property type="project" value="TreeGrafter"/>
</dbReference>
<feature type="domain" description="Peptidase M13 C-terminal" evidence="8">
    <location>
        <begin position="133"/>
        <end position="250"/>
    </location>
</feature>
<dbReference type="Gene3D" id="3.40.390.10">
    <property type="entry name" value="Collagenase (Catalytic Domain)"/>
    <property type="match status" value="3"/>
</dbReference>
<evidence type="ECO:0000313" key="10">
    <source>
        <dbReference type="EMBL" id="KAJ1358329.1"/>
    </source>
</evidence>
<dbReference type="SUPFAM" id="SSF55486">
    <property type="entry name" value="Metalloproteases ('zincins'), catalytic domain"/>
    <property type="match status" value="1"/>
</dbReference>
<gene>
    <name evidence="10" type="ORF">KIN20_016737</name>
</gene>
<evidence type="ECO:0000259" key="9">
    <source>
        <dbReference type="Pfam" id="PF05649"/>
    </source>
</evidence>
<feature type="domain" description="Peptidase M13 N-terminal" evidence="9">
    <location>
        <begin position="23"/>
        <end position="73"/>
    </location>
</feature>
<dbReference type="InterPro" id="IPR008753">
    <property type="entry name" value="Peptidase_M13_N"/>
</dbReference>
<dbReference type="InterPro" id="IPR000718">
    <property type="entry name" value="Peptidase_M13"/>
</dbReference>
<dbReference type="GO" id="GO:0004222">
    <property type="term" value="F:metalloendopeptidase activity"/>
    <property type="evidence" value="ECO:0007669"/>
    <property type="project" value="InterPro"/>
</dbReference>
<dbReference type="PANTHER" id="PTHR11733:SF237">
    <property type="entry name" value="NEPRILYSIN-LIKE 4"/>
    <property type="match status" value="1"/>
</dbReference>
<keyword evidence="11" id="KW-1185">Reference proteome</keyword>
<accession>A0AAD5QQZ7</accession>
<keyword evidence="6" id="KW-0862">Zinc</keyword>
<dbReference type="PANTHER" id="PTHR11733">
    <property type="entry name" value="ZINC METALLOPROTEASE FAMILY M13 NEPRILYSIN-RELATED"/>
    <property type="match status" value="1"/>
</dbReference>
<evidence type="ECO:0008006" key="12">
    <source>
        <dbReference type="Google" id="ProtNLM"/>
    </source>
</evidence>
<organism evidence="10 11">
    <name type="scientific">Parelaphostrongylus tenuis</name>
    <name type="common">Meningeal worm</name>
    <dbReference type="NCBI Taxonomy" id="148309"/>
    <lineage>
        <taxon>Eukaryota</taxon>
        <taxon>Metazoa</taxon>
        <taxon>Ecdysozoa</taxon>
        <taxon>Nematoda</taxon>
        <taxon>Chromadorea</taxon>
        <taxon>Rhabditida</taxon>
        <taxon>Rhabditina</taxon>
        <taxon>Rhabditomorpha</taxon>
        <taxon>Strongyloidea</taxon>
        <taxon>Metastrongylidae</taxon>
        <taxon>Parelaphostrongylus</taxon>
    </lineage>
</organism>
<sequence>MHYECIWSLPGDLHLNDSLEDLKKKQKNATMEMIYDLQEAFHDTLLENDWLDNSTKTFAIDKASQMLAKIAYPDFILDDTKLDNYYSGLSIKESDSYSQMRDELNRWNNDFEYKRLVKPVDRNEFRFNPTSVNAYYDVFTNSIKFPAAILQAPFFHKYFPKALNYGGIGVVIGHEMTHGFDDGGSQHDAVGNLRNWWSAGVQKEFLKRAQCIVDQYGRIKVPETGQLLNGRLTQGENIADNGGVKVAFKIWCGDETRESLSANILTDTHAPHKYRVNRVLANRPEFAAAFNCAVGTPMNPTTDRCAVW</sequence>
<comment type="similarity">
    <text evidence="2">Belongs to the peptidase M13 family.</text>
</comment>
<dbReference type="Pfam" id="PF05649">
    <property type="entry name" value="Peptidase_M13_N"/>
    <property type="match status" value="1"/>
</dbReference>
<dbReference type="AlphaFoldDB" id="A0AAD5QQZ7"/>
<keyword evidence="5" id="KW-0378">Hydrolase</keyword>
<keyword evidence="7" id="KW-0482">Metalloprotease</keyword>
<evidence type="ECO:0000256" key="4">
    <source>
        <dbReference type="ARBA" id="ARBA00022723"/>
    </source>
</evidence>
<dbReference type="PROSITE" id="PS51885">
    <property type="entry name" value="NEPRILYSIN"/>
    <property type="match status" value="1"/>
</dbReference>
<evidence type="ECO:0000256" key="2">
    <source>
        <dbReference type="ARBA" id="ARBA00007357"/>
    </source>
</evidence>
<dbReference type="GO" id="GO:0016485">
    <property type="term" value="P:protein processing"/>
    <property type="evidence" value="ECO:0007669"/>
    <property type="project" value="TreeGrafter"/>
</dbReference>
<name>A0AAD5QQZ7_PARTN</name>
<evidence type="ECO:0000256" key="5">
    <source>
        <dbReference type="ARBA" id="ARBA00022801"/>
    </source>
</evidence>
<reference evidence="10" key="1">
    <citation type="submission" date="2021-06" db="EMBL/GenBank/DDBJ databases">
        <title>Parelaphostrongylus tenuis whole genome reference sequence.</title>
        <authorList>
            <person name="Garwood T.J."/>
            <person name="Larsen P.A."/>
            <person name="Fountain-Jones N.M."/>
            <person name="Garbe J.R."/>
            <person name="Macchietto M.G."/>
            <person name="Kania S.A."/>
            <person name="Gerhold R.W."/>
            <person name="Richards J.E."/>
            <person name="Wolf T.M."/>
        </authorList>
    </citation>
    <scope>NUCLEOTIDE SEQUENCE</scope>
    <source>
        <strain evidence="10">MNPRO001-30</strain>
        <tissue evidence="10">Meninges</tissue>
    </source>
</reference>
<dbReference type="Pfam" id="PF01431">
    <property type="entry name" value="Peptidase_M13"/>
    <property type="match status" value="1"/>
</dbReference>
<comment type="cofactor">
    <cofactor evidence="1">
        <name>Zn(2+)</name>
        <dbReference type="ChEBI" id="CHEBI:29105"/>
    </cofactor>
</comment>
<evidence type="ECO:0000313" key="11">
    <source>
        <dbReference type="Proteomes" id="UP001196413"/>
    </source>
</evidence>
<keyword evidence="4" id="KW-0479">Metal-binding</keyword>
<evidence type="ECO:0000259" key="8">
    <source>
        <dbReference type="Pfam" id="PF01431"/>
    </source>
</evidence>
<evidence type="ECO:0000256" key="7">
    <source>
        <dbReference type="ARBA" id="ARBA00023049"/>
    </source>
</evidence>